<sequence length="913" mass="104497">MKLIPAKSTSAVATLPIIPPTPIRAVAQMLHTAIGLHIKDDLDFVKDIDSDGSDIEDVGGNIQGWENTFPSTDNNPHNSETDGDVSDIDDEIHPHRELTTIQEDDETPDKVILPQIPQSVCQGIDEAVEHLAESSLSTLVNTFSLPGNSPQTCQEIPPQQKPSIPTLDFVPSTEHEHTLASIIQRLEWENELRRCAIELQAANVLNEAYCAVLHEQLAFKEEKGKKKKTASGWLMGDGMPVLLMGDDFYERVVQWEKSQEEAAAAKQNQKAAKVMRDSKLADWIKKCDEWTAEIKRIEETWDKAKEEWNEEKEKWKRDKTAGLNVPAHFTKLKPKRGPLPKAIPCPTIKRQSPTANKPSMLEPHFVWDAVQLSKWNGDAFEKFVDEPWTAQAFWDLQAIYHRQHSQGEQSTAQAYPVVACCRNLPIKIQNGNSIGGGCVVGWLPVIKEEAKFKKKVYYVDFKHRMWHAAFKYIIEPLNFIVLIQGVNGLKPCVICLVPKLEQYNLDIRYELHTKHQTQEILADAAAIPTKGARNKFLSGFGLRNIENVFWNIEECDPFRSLSFDPLHAHDNGLFGDHLRSELVSQIGALGGELVGQADDQIKLFLRWRNLYHFESGFMAIHFADGTKYKDLSKHIIFVTHNILTEDNNEHGYHLLNIQAIRDELLKFSALIKEYEQLTRSTDLGAKSWNFPKVHSHQHMVDDILQKGVMLNYNTKPNEKMHGPLKDAYQLQTNFKDILRVDSWCNATSFIHQQIDLYEEWLKTLDNDKLEEEDTSEVSEYSGKVTLHGHHEFMIQQFRKYPDIIPEVDREKVSFKSFKPDEEIQLYGLLKVNYENMIDWTTSTNYLQCSPNFYNHPCYDYVLVDSTERPFFAQLIMIFTCVISGKSFPLALVQPFNQPVNTATEQLDKDLGFY</sequence>
<accession>A0AA39P639</accession>
<proteinExistence type="predicted"/>
<name>A0AA39P639_9AGAR</name>
<comment type="caution">
    <text evidence="3">The sequence shown here is derived from an EMBL/GenBank/DDBJ whole genome shotgun (WGS) entry which is preliminary data.</text>
</comment>
<dbReference type="Proteomes" id="UP001175228">
    <property type="component" value="Unassembled WGS sequence"/>
</dbReference>
<dbReference type="AlphaFoldDB" id="A0AA39P639"/>
<feature type="compositionally biased region" description="Polar residues" evidence="2">
    <location>
        <begin position="65"/>
        <end position="78"/>
    </location>
</feature>
<evidence type="ECO:0000256" key="1">
    <source>
        <dbReference type="SAM" id="Coils"/>
    </source>
</evidence>
<organism evidence="3 4">
    <name type="scientific">Armillaria luteobubalina</name>
    <dbReference type="NCBI Taxonomy" id="153913"/>
    <lineage>
        <taxon>Eukaryota</taxon>
        <taxon>Fungi</taxon>
        <taxon>Dikarya</taxon>
        <taxon>Basidiomycota</taxon>
        <taxon>Agaricomycotina</taxon>
        <taxon>Agaricomycetes</taxon>
        <taxon>Agaricomycetidae</taxon>
        <taxon>Agaricales</taxon>
        <taxon>Marasmiineae</taxon>
        <taxon>Physalacriaceae</taxon>
        <taxon>Armillaria</taxon>
    </lineage>
</organism>
<evidence type="ECO:0000313" key="4">
    <source>
        <dbReference type="Proteomes" id="UP001175228"/>
    </source>
</evidence>
<feature type="region of interest" description="Disordered" evidence="2">
    <location>
        <begin position="65"/>
        <end position="87"/>
    </location>
</feature>
<evidence type="ECO:0000313" key="3">
    <source>
        <dbReference type="EMBL" id="KAK0478010.1"/>
    </source>
</evidence>
<gene>
    <name evidence="3" type="ORF">EDD18DRAFT_1114487</name>
</gene>
<reference evidence="3" key="1">
    <citation type="submission" date="2023-06" db="EMBL/GenBank/DDBJ databases">
        <authorList>
            <consortium name="Lawrence Berkeley National Laboratory"/>
            <person name="Ahrendt S."/>
            <person name="Sahu N."/>
            <person name="Indic B."/>
            <person name="Wong-Bajracharya J."/>
            <person name="Merenyi Z."/>
            <person name="Ke H.-M."/>
            <person name="Monk M."/>
            <person name="Kocsube S."/>
            <person name="Drula E."/>
            <person name="Lipzen A."/>
            <person name="Balint B."/>
            <person name="Henrissat B."/>
            <person name="Andreopoulos B."/>
            <person name="Martin F.M."/>
            <person name="Harder C.B."/>
            <person name="Rigling D."/>
            <person name="Ford K.L."/>
            <person name="Foster G.D."/>
            <person name="Pangilinan J."/>
            <person name="Papanicolaou A."/>
            <person name="Barry K."/>
            <person name="LaButti K."/>
            <person name="Viragh M."/>
            <person name="Koriabine M."/>
            <person name="Yan M."/>
            <person name="Riley R."/>
            <person name="Champramary S."/>
            <person name="Plett K.L."/>
            <person name="Tsai I.J."/>
            <person name="Slot J."/>
            <person name="Sipos G."/>
            <person name="Plett J."/>
            <person name="Nagy L.G."/>
            <person name="Grigoriev I.V."/>
        </authorList>
    </citation>
    <scope>NUCLEOTIDE SEQUENCE</scope>
    <source>
        <strain evidence="3">HWK02</strain>
    </source>
</reference>
<protein>
    <submittedName>
        <fullName evidence="3">Uncharacterized protein</fullName>
    </submittedName>
</protein>
<dbReference type="EMBL" id="JAUEPU010000104">
    <property type="protein sequence ID" value="KAK0478010.1"/>
    <property type="molecule type" value="Genomic_DNA"/>
</dbReference>
<keyword evidence="1" id="KW-0175">Coiled coil</keyword>
<evidence type="ECO:0000256" key="2">
    <source>
        <dbReference type="SAM" id="MobiDB-lite"/>
    </source>
</evidence>
<feature type="coiled-coil region" evidence="1">
    <location>
        <begin position="280"/>
        <end position="314"/>
    </location>
</feature>
<keyword evidence="4" id="KW-1185">Reference proteome</keyword>